<name>A0ABS5NUD1_9BACI</name>
<dbReference type="Gene3D" id="2.30.30.100">
    <property type="match status" value="1"/>
</dbReference>
<dbReference type="InterPro" id="IPR010920">
    <property type="entry name" value="LSM_dom_sf"/>
</dbReference>
<comment type="caution">
    <text evidence="1">The sequence shown here is derived from an EMBL/GenBank/DDBJ whole genome shotgun (WGS) entry which is preliminary data.</text>
</comment>
<organism evidence="1 2">
    <name type="scientific">Cytobacillus citreus</name>
    <dbReference type="NCBI Taxonomy" id="2833586"/>
    <lineage>
        <taxon>Bacteria</taxon>
        <taxon>Bacillati</taxon>
        <taxon>Bacillota</taxon>
        <taxon>Bacilli</taxon>
        <taxon>Bacillales</taxon>
        <taxon>Bacillaceae</taxon>
        <taxon>Cytobacillus</taxon>
    </lineage>
</organism>
<proteinExistence type="predicted"/>
<dbReference type="RefSeq" id="WP_213102640.1">
    <property type="nucleotide sequence ID" value="NZ_JAGYPM010000003.1"/>
</dbReference>
<dbReference type="SUPFAM" id="SSF50182">
    <property type="entry name" value="Sm-like ribonucleoproteins"/>
    <property type="match status" value="1"/>
</dbReference>
<gene>
    <name evidence="1" type="ORF">KHA94_13410</name>
</gene>
<evidence type="ECO:0000313" key="1">
    <source>
        <dbReference type="EMBL" id="MBS4191181.1"/>
    </source>
</evidence>
<reference evidence="1 2" key="1">
    <citation type="submission" date="2021-05" db="EMBL/GenBank/DDBJ databases">
        <title>Novel Bacillus species.</title>
        <authorList>
            <person name="Liu G."/>
        </authorList>
    </citation>
    <scope>NUCLEOTIDE SEQUENCE [LARGE SCALE GENOMIC DNA]</scope>
    <source>
        <strain evidence="1 2">FJAT-49705</strain>
    </source>
</reference>
<dbReference type="EMBL" id="JAGYPM010000003">
    <property type="protein sequence ID" value="MBS4191181.1"/>
    <property type="molecule type" value="Genomic_DNA"/>
</dbReference>
<sequence length="62" mass="6799">MDITIFLVNGQSLKANVTDYNAVEFTQSLNNPQILMVNIGDIVINKHAVQMIVPSDSINAPQ</sequence>
<accession>A0ABS5NUD1</accession>
<dbReference type="Proteomes" id="UP000681027">
    <property type="component" value="Unassembled WGS sequence"/>
</dbReference>
<protein>
    <submittedName>
        <fullName evidence="1">Uncharacterized protein</fullName>
    </submittedName>
</protein>
<keyword evidence="2" id="KW-1185">Reference proteome</keyword>
<evidence type="ECO:0000313" key="2">
    <source>
        <dbReference type="Proteomes" id="UP000681027"/>
    </source>
</evidence>